<evidence type="ECO:0000256" key="6">
    <source>
        <dbReference type="PIRSR" id="PIRSR006113-1"/>
    </source>
</evidence>
<evidence type="ECO:0000313" key="8">
    <source>
        <dbReference type="EMBL" id="QTA78186.1"/>
    </source>
</evidence>
<keyword evidence="5" id="KW-0671">Queuosine biosynthesis</keyword>
<proteinExistence type="inferred from homology"/>
<sequence length="127" mass="14196">MFELKVVTRFAAAHQLKMVGAKCENLHGHNWKIEVYVGGKELNKAGVLVDFGEIKKYVAEIMQQIDHKFLNELELFNDNIPPSSENIALYIARALQDKIDGSIGDSVKVTRVAAWESEDACATYIAD</sequence>
<evidence type="ECO:0000256" key="3">
    <source>
        <dbReference type="ARBA" id="ARBA00018141"/>
    </source>
</evidence>
<comment type="catalytic activity">
    <reaction evidence="4 5">
        <text>7,8-dihydroneopterin 3'-triphosphate + H2O = 6-carboxy-5,6,7,8-tetrahydropterin + triphosphate + acetaldehyde + 2 H(+)</text>
        <dbReference type="Rhea" id="RHEA:27966"/>
        <dbReference type="ChEBI" id="CHEBI:15343"/>
        <dbReference type="ChEBI" id="CHEBI:15377"/>
        <dbReference type="ChEBI" id="CHEBI:15378"/>
        <dbReference type="ChEBI" id="CHEBI:18036"/>
        <dbReference type="ChEBI" id="CHEBI:58462"/>
        <dbReference type="ChEBI" id="CHEBI:61032"/>
        <dbReference type="EC" id="4.1.2.50"/>
    </reaction>
</comment>
<feature type="binding site" evidence="7">
    <location>
        <position position="29"/>
    </location>
    <ligand>
        <name>Zn(2+)</name>
        <dbReference type="ChEBI" id="CHEBI:29105"/>
    </ligand>
</feature>
<evidence type="ECO:0000256" key="4">
    <source>
        <dbReference type="ARBA" id="ARBA00048807"/>
    </source>
</evidence>
<reference evidence="8" key="1">
    <citation type="journal article" date="2021" name="Microb. Physiol.">
        <title>Proteogenomic Insights into the Physiology of Marine, Sulfate-Reducing, Filamentous Desulfonema limicola and Desulfonema magnum.</title>
        <authorList>
            <person name="Schnaars V."/>
            <person name="Wohlbrand L."/>
            <person name="Scheve S."/>
            <person name="Hinrichs C."/>
            <person name="Reinhardt R."/>
            <person name="Rabus R."/>
        </authorList>
    </citation>
    <scope>NUCLEOTIDE SEQUENCE</scope>
    <source>
        <strain evidence="8">5ac10</strain>
    </source>
</reference>
<evidence type="ECO:0000256" key="5">
    <source>
        <dbReference type="PIRNR" id="PIRNR006113"/>
    </source>
</evidence>
<dbReference type="Proteomes" id="UP000663720">
    <property type="component" value="Chromosome"/>
</dbReference>
<dbReference type="InterPro" id="IPR038418">
    <property type="entry name" value="6-PTP_synth/QueD_sf"/>
</dbReference>
<evidence type="ECO:0000313" key="9">
    <source>
        <dbReference type="Proteomes" id="UP000663720"/>
    </source>
</evidence>
<dbReference type="RefSeq" id="WP_207690077.1">
    <property type="nucleotide sequence ID" value="NZ_CP061799.1"/>
</dbReference>
<accession>A0A975B3P0</accession>
<comment type="pathway">
    <text evidence="1 5">Purine metabolism; 7-cyano-7-deazaguanine biosynthesis.</text>
</comment>
<keyword evidence="5 7" id="KW-0479">Metal-binding</keyword>
<feature type="active site" description="Charge relay system" evidence="6">
    <location>
        <position position="67"/>
    </location>
</feature>
<feature type="active site" description="Charge relay system" evidence="6">
    <location>
        <position position="116"/>
    </location>
</feature>
<keyword evidence="9" id="KW-1185">Reference proteome</keyword>
<dbReference type="GO" id="GO:0070497">
    <property type="term" value="F:6-carboxytetrahydropterin synthase activity"/>
    <property type="evidence" value="ECO:0007669"/>
    <property type="project" value="UniProtKB-EC"/>
</dbReference>
<dbReference type="GO" id="GO:0046872">
    <property type="term" value="F:metal ion binding"/>
    <property type="evidence" value="ECO:0007669"/>
    <property type="project" value="UniProtKB-KW"/>
</dbReference>
<gene>
    <name evidence="8" type="primary">queD</name>
    <name evidence="8" type="ORF">dnl_04020</name>
</gene>
<dbReference type="KEGG" id="dli:dnl_04020"/>
<dbReference type="PIRSF" id="PIRSF006113">
    <property type="entry name" value="PTP_synth"/>
    <property type="match status" value="1"/>
</dbReference>
<dbReference type="EMBL" id="CP061799">
    <property type="protein sequence ID" value="QTA78186.1"/>
    <property type="molecule type" value="Genomic_DNA"/>
</dbReference>
<keyword evidence="5 7" id="KW-0862">Zinc</keyword>
<dbReference type="Gene3D" id="3.30.479.10">
    <property type="entry name" value="6-pyruvoyl tetrahydropterin synthase/QueD"/>
    <property type="match status" value="1"/>
</dbReference>
<name>A0A975B3P0_9BACT</name>
<dbReference type="AlphaFoldDB" id="A0A975B3P0"/>
<organism evidence="8 9">
    <name type="scientific">Desulfonema limicola</name>
    <dbReference type="NCBI Taxonomy" id="45656"/>
    <lineage>
        <taxon>Bacteria</taxon>
        <taxon>Pseudomonadati</taxon>
        <taxon>Thermodesulfobacteriota</taxon>
        <taxon>Desulfobacteria</taxon>
        <taxon>Desulfobacterales</taxon>
        <taxon>Desulfococcaceae</taxon>
        <taxon>Desulfonema</taxon>
    </lineage>
</organism>
<dbReference type="EC" id="4.-.-.-" evidence="5"/>
<dbReference type="InterPro" id="IPR007115">
    <property type="entry name" value="6-PTP_synth/QueD"/>
</dbReference>
<dbReference type="SUPFAM" id="SSF55620">
    <property type="entry name" value="Tetrahydrobiopterin biosynthesis enzymes-like"/>
    <property type="match status" value="1"/>
</dbReference>
<dbReference type="PANTHER" id="PTHR12589">
    <property type="entry name" value="PYRUVOYL TETRAHYDROBIOPTERIN SYNTHASE"/>
    <property type="match status" value="1"/>
</dbReference>
<dbReference type="PANTHER" id="PTHR12589:SF8">
    <property type="entry name" value="6-CARBOXY-5,6,7,8-TETRAHYDROPTERIN SYNTHASE"/>
    <property type="match status" value="1"/>
</dbReference>
<dbReference type="Pfam" id="PF01242">
    <property type="entry name" value="PTPS"/>
    <property type="match status" value="1"/>
</dbReference>
<comment type="cofactor">
    <cofactor evidence="5 7">
        <name>Zn(2+)</name>
        <dbReference type="ChEBI" id="CHEBI:29105"/>
    </cofactor>
    <text evidence="5 7">Binds 1 zinc ion per subunit.</text>
</comment>
<dbReference type="NCBIfam" id="TIGR03367">
    <property type="entry name" value="queuosine_QueD"/>
    <property type="match status" value="1"/>
</dbReference>
<protein>
    <recommendedName>
        <fullName evidence="3 5">6-carboxy-5,6,7,8-tetrahydropterin synthase</fullName>
        <ecNumber evidence="5">4.-.-.-</ecNumber>
    </recommendedName>
</protein>
<dbReference type="GO" id="GO:0008616">
    <property type="term" value="P:tRNA queuosine(34) biosynthetic process"/>
    <property type="evidence" value="ECO:0007669"/>
    <property type="project" value="UniProtKB-KW"/>
</dbReference>
<evidence type="ECO:0000256" key="2">
    <source>
        <dbReference type="ARBA" id="ARBA00008900"/>
    </source>
</evidence>
<keyword evidence="5" id="KW-0456">Lyase</keyword>
<feature type="binding site" evidence="7">
    <location>
        <position position="27"/>
    </location>
    <ligand>
        <name>Zn(2+)</name>
        <dbReference type="ChEBI" id="CHEBI:29105"/>
    </ligand>
</feature>
<feature type="binding site" evidence="7">
    <location>
        <position position="14"/>
    </location>
    <ligand>
        <name>Zn(2+)</name>
        <dbReference type="ChEBI" id="CHEBI:29105"/>
    </ligand>
</feature>
<evidence type="ECO:0000256" key="7">
    <source>
        <dbReference type="PIRSR" id="PIRSR006113-2"/>
    </source>
</evidence>
<feature type="active site" description="Proton acceptor" evidence="6">
    <location>
        <position position="23"/>
    </location>
</feature>
<evidence type="ECO:0000256" key="1">
    <source>
        <dbReference type="ARBA" id="ARBA00005061"/>
    </source>
</evidence>
<comment type="similarity">
    <text evidence="2 5">Belongs to the PTPS family. QueD subfamily.</text>
</comment>